<feature type="region of interest" description="Disordered" evidence="1">
    <location>
        <begin position="35"/>
        <end position="55"/>
    </location>
</feature>
<accession>A0ABP4Z7G8</accession>
<evidence type="ECO:0000313" key="3">
    <source>
        <dbReference type="Proteomes" id="UP001501746"/>
    </source>
</evidence>
<keyword evidence="3" id="KW-1185">Reference proteome</keyword>
<evidence type="ECO:0000256" key="1">
    <source>
        <dbReference type="SAM" id="MobiDB-lite"/>
    </source>
</evidence>
<organism evidence="2 3">
    <name type="scientific">Agromyces salentinus</name>
    <dbReference type="NCBI Taxonomy" id="269421"/>
    <lineage>
        <taxon>Bacteria</taxon>
        <taxon>Bacillati</taxon>
        <taxon>Actinomycetota</taxon>
        <taxon>Actinomycetes</taxon>
        <taxon>Micrococcales</taxon>
        <taxon>Microbacteriaceae</taxon>
        <taxon>Agromyces</taxon>
    </lineage>
</organism>
<evidence type="ECO:0008006" key="4">
    <source>
        <dbReference type="Google" id="ProtNLM"/>
    </source>
</evidence>
<sequence length="119" mass="13047">MLDDVTIAFVERAVALSPQVLAAAFDRQVDLRTEGGKDASRAAAPSASENADLEHRLNTALRARADELDGMMMEAYAVIQTAARAILKREKLTEEQYDVLVRPFSDAGVEIPPYRARDA</sequence>
<dbReference type="Proteomes" id="UP001501746">
    <property type="component" value="Unassembled WGS sequence"/>
</dbReference>
<reference evidence="3" key="1">
    <citation type="journal article" date="2019" name="Int. J. Syst. Evol. Microbiol.">
        <title>The Global Catalogue of Microorganisms (GCM) 10K type strain sequencing project: providing services to taxonomists for standard genome sequencing and annotation.</title>
        <authorList>
            <consortium name="The Broad Institute Genomics Platform"/>
            <consortium name="The Broad Institute Genome Sequencing Center for Infectious Disease"/>
            <person name="Wu L."/>
            <person name="Ma J."/>
        </authorList>
    </citation>
    <scope>NUCLEOTIDE SEQUENCE [LARGE SCALE GENOMIC DNA]</scope>
    <source>
        <strain evidence="3">JCM 14323</strain>
    </source>
</reference>
<dbReference type="RefSeq" id="WP_157428806.1">
    <property type="nucleotide sequence ID" value="NZ_BAAANK010000010.1"/>
</dbReference>
<name>A0ABP4Z7G8_9MICO</name>
<dbReference type="EMBL" id="BAAANK010000010">
    <property type="protein sequence ID" value="GAA1844361.1"/>
    <property type="molecule type" value="Genomic_DNA"/>
</dbReference>
<comment type="caution">
    <text evidence="2">The sequence shown here is derived from an EMBL/GenBank/DDBJ whole genome shotgun (WGS) entry which is preliminary data.</text>
</comment>
<evidence type="ECO:0000313" key="2">
    <source>
        <dbReference type="EMBL" id="GAA1844361.1"/>
    </source>
</evidence>
<proteinExistence type="predicted"/>
<protein>
    <recommendedName>
        <fullName evidence="4">Peptidase M41 domain-containing protein</fullName>
    </recommendedName>
</protein>
<gene>
    <name evidence="2" type="ORF">GCM10009750_33310</name>
</gene>